<keyword evidence="4" id="KW-1185">Reference proteome</keyword>
<dbReference type="OrthoDB" id="9813880at2"/>
<dbReference type="EMBL" id="SBKQ01000005">
    <property type="protein sequence ID" value="RXR33082.1"/>
    <property type="molecule type" value="Genomic_DNA"/>
</dbReference>
<dbReference type="Proteomes" id="UP000289734">
    <property type="component" value="Unassembled WGS sequence"/>
</dbReference>
<keyword evidence="1" id="KW-0129">CBS domain</keyword>
<sequence>MSKYSVKYNELKTFEDIIRKLDFYGVGFLAVVNEDESLYGIVTDGDIRKALLNQKKKISEIINITPFTLPFHSPKNQIVNFLQEKKRFHVPLVDEHNILKEVFLLNSFEKETKPNTVIIMAGGLGSRLGELTKQTPKPMLQIKGKPILEYIVESFKNQGFENFIFCVNYRKEVIEEYFKDGSHIGVSIQYIVEEKRLGTAGALSLIDNSLIQSPFFVINGDVITSLDYTSILDYCVHSNADAVMCTKEMSYTNPYAEVKYDSNYNLITLKEKPTSNFDINLGIYVLNTKAKSLLVKNEFFDMPNLFLKSIENKLTVKVFKANDDWMDIGLPKDYISIKND</sequence>
<feature type="domain" description="CBS" evidence="2">
    <location>
        <begin position="1"/>
        <end position="57"/>
    </location>
</feature>
<dbReference type="Pfam" id="PF00571">
    <property type="entry name" value="CBS"/>
    <property type="match status" value="1"/>
</dbReference>
<dbReference type="Gene3D" id="3.90.550.10">
    <property type="entry name" value="Spore Coat Polysaccharide Biosynthesis Protein SpsA, Chain A"/>
    <property type="match status" value="1"/>
</dbReference>
<dbReference type="Pfam" id="PF00483">
    <property type="entry name" value="NTP_transferase"/>
    <property type="match status" value="1"/>
</dbReference>
<evidence type="ECO:0000313" key="3">
    <source>
        <dbReference type="EMBL" id="RXR33082.1"/>
    </source>
</evidence>
<dbReference type="AlphaFoldDB" id="A0A4Q1KSW9"/>
<evidence type="ECO:0000313" key="4">
    <source>
        <dbReference type="Proteomes" id="UP000289734"/>
    </source>
</evidence>
<dbReference type="InterPro" id="IPR046342">
    <property type="entry name" value="CBS_dom_sf"/>
</dbReference>
<protein>
    <submittedName>
        <fullName evidence="3">CBS domain-containing protein</fullName>
    </submittedName>
</protein>
<comment type="caution">
    <text evidence="3">The sequence shown here is derived from an EMBL/GenBank/DDBJ whole genome shotgun (WGS) entry which is preliminary data.</text>
</comment>
<reference evidence="4" key="1">
    <citation type="submission" date="2019-01" db="EMBL/GenBank/DDBJ databases">
        <title>Cytophagaceae bacterium strain CAR-16.</title>
        <authorList>
            <person name="Chen W.-M."/>
        </authorList>
    </citation>
    <scope>NUCLEOTIDE SEQUENCE [LARGE SCALE GENOMIC DNA]</scope>
    <source>
        <strain evidence="4">ICH-30</strain>
    </source>
</reference>
<accession>A0A4Q1KSW9</accession>
<evidence type="ECO:0000259" key="2">
    <source>
        <dbReference type="PROSITE" id="PS51371"/>
    </source>
</evidence>
<name>A0A4Q1KSW9_9FLAO</name>
<dbReference type="PANTHER" id="PTHR22572">
    <property type="entry name" value="SUGAR-1-PHOSPHATE GUANYL TRANSFERASE"/>
    <property type="match status" value="1"/>
</dbReference>
<organism evidence="3 4">
    <name type="scientific">Flavobacterium piscinae</name>
    <dbReference type="NCBI Taxonomy" id="2506424"/>
    <lineage>
        <taxon>Bacteria</taxon>
        <taxon>Pseudomonadati</taxon>
        <taxon>Bacteroidota</taxon>
        <taxon>Flavobacteriia</taxon>
        <taxon>Flavobacteriales</taxon>
        <taxon>Flavobacteriaceae</taxon>
        <taxon>Flavobacterium</taxon>
    </lineage>
</organism>
<gene>
    <name evidence="3" type="ORF">EQG68_06215</name>
</gene>
<evidence type="ECO:0000256" key="1">
    <source>
        <dbReference type="PROSITE-ProRule" id="PRU00703"/>
    </source>
</evidence>
<dbReference type="RefSeq" id="WP_129463926.1">
    <property type="nucleotide sequence ID" value="NZ_SBKQ01000005.1"/>
</dbReference>
<dbReference type="PROSITE" id="PS51371">
    <property type="entry name" value="CBS"/>
    <property type="match status" value="1"/>
</dbReference>
<dbReference type="InterPro" id="IPR050486">
    <property type="entry name" value="Mannose-1P_guanyltransferase"/>
</dbReference>
<dbReference type="InterPro" id="IPR005835">
    <property type="entry name" value="NTP_transferase_dom"/>
</dbReference>
<proteinExistence type="predicted"/>
<dbReference type="SUPFAM" id="SSF53448">
    <property type="entry name" value="Nucleotide-diphospho-sugar transferases"/>
    <property type="match status" value="1"/>
</dbReference>
<dbReference type="InterPro" id="IPR000644">
    <property type="entry name" value="CBS_dom"/>
</dbReference>
<dbReference type="InterPro" id="IPR029044">
    <property type="entry name" value="Nucleotide-diphossugar_trans"/>
</dbReference>
<dbReference type="SUPFAM" id="SSF54631">
    <property type="entry name" value="CBS-domain pair"/>
    <property type="match status" value="1"/>
</dbReference>
<dbReference type="Gene3D" id="3.10.580.10">
    <property type="entry name" value="CBS-domain"/>
    <property type="match status" value="1"/>
</dbReference>